<dbReference type="Proteomes" id="UP000182253">
    <property type="component" value="Unassembled WGS sequence"/>
</dbReference>
<dbReference type="AlphaFoldDB" id="A0A1F6UWP5"/>
<protein>
    <submittedName>
        <fullName evidence="1">Uncharacterized protein</fullName>
    </submittedName>
</protein>
<evidence type="ECO:0000313" key="2">
    <source>
        <dbReference type="Proteomes" id="UP000182253"/>
    </source>
</evidence>
<evidence type="ECO:0000313" key="1">
    <source>
        <dbReference type="EMBL" id="OGI61704.1"/>
    </source>
</evidence>
<comment type="caution">
    <text evidence="1">The sequence shown here is derived from an EMBL/GenBank/DDBJ whole genome shotgun (WGS) entry which is preliminary data.</text>
</comment>
<proteinExistence type="predicted"/>
<name>A0A1F6UWP5_9BACT</name>
<organism evidence="1 2">
    <name type="scientific">Candidatus Nomurabacteria bacterium RIFCSPHIGHO2_01_FULL_39_9</name>
    <dbReference type="NCBI Taxonomy" id="1801735"/>
    <lineage>
        <taxon>Bacteria</taxon>
        <taxon>Candidatus Nomuraibacteriota</taxon>
    </lineage>
</organism>
<accession>A0A1F6UWP5</accession>
<sequence>MDGRDTHEKLELQKEPGALTVTPNIGDFKIYTRRCLSLENDENTDHFYDCVFDGKIFRVREAERIMAFRDNQHETQKDNPDQIRIKKAIDGLKQSIELLYAQVKKLACGFRKIGTFQQRNLRSQIKDLEEKRKSMGVVLMELQLMLPYDPEFVHETEDFEDFRFSKN</sequence>
<reference evidence="1 2" key="1">
    <citation type="journal article" date="2016" name="Nat. Commun.">
        <title>Thousands of microbial genomes shed light on interconnected biogeochemical processes in an aquifer system.</title>
        <authorList>
            <person name="Anantharaman K."/>
            <person name="Brown C.T."/>
            <person name="Hug L.A."/>
            <person name="Sharon I."/>
            <person name="Castelle C.J."/>
            <person name="Probst A.J."/>
            <person name="Thomas B.C."/>
            <person name="Singh A."/>
            <person name="Wilkins M.J."/>
            <person name="Karaoz U."/>
            <person name="Brodie E.L."/>
            <person name="Williams K.H."/>
            <person name="Hubbard S.S."/>
            <person name="Banfield J.F."/>
        </authorList>
    </citation>
    <scope>NUCLEOTIDE SEQUENCE [LARGE SCALE GENOMIC DNA]</scope>
</reference>
<dbReference type="EMBL" id="MFTL01000011">
    <property type="protein sequence ID" value="OGI61704.1"/>
    <property type="molecule type" value="Genomic_DNA"/>
</dbReference>
<gene>
    <name evidence="1" type="ORF">A2645_01175</name>
</gene>